<organism evidence="1 2">
    <name type="scientific">Brachionus plicatilis</name>
    <name type="common">Marine rotifer</name>
    <name type="synonym">Brachionus muelleri</name>
    <dbReference type="NCBI Taxonomy" id="10195"/>
    <lineage>
        <taxon>Eukaryota</taxon>
        <taxon>Metazoa</taxon>
        <taxon>Spiralia</taxon>
        <taxon>Gnathifera</taxon>
        <taxon>Rotifera</taxon>
        <taxon>Eurotatoria</taxon>
        <taxon>Monogononta</taxon>
        <taxon>Pseudotrocha</taxon>
        <taxon>Ploima</taxon>
        <taxon>Brachionidae</taxon>
        <taxon>Brachionus</taxon>
    </lineage>
</organism>
<dbReference type="EMBL" id="REGN01004093">
    <property type="protein sequence ID" value="RNA19149.1"/>
    <property type="molecule type" value="Genomic_DNA"/>
</dbReference>
<dbReference type="AlphaFoldDB" id="A0A3M7R6S1"/>
<sequence>MEAASFSKSLFSSLNGLNRDTKSFVDSLSASKSGFRSSIEEPDQSCWSDTANTLGAAVLDSRVDIFNFGYFLAVKHHSSLAPFLVNKAGIQAHVLTLFQRPVVQEKTCGACLGEQVHKLKSSLLD</sequence>
<comment type="caution">
    <text evidence="1">The sequence shown here is derived from an EMBL/GenBank/DDBJ whole genome shotgun (WGS) entry which is preliminary data.</text>
</comment>
<dbReference type="Proteomes" id="UP000276133">
    <property type="component" value="Unassembled WGS sequence"/>
</dbReference>
<keyword evidence="2" id="KW-1185">Reference proteome</keyword>
<gene>
    <name evidence="1" type="ORF">BpHYR1_040980</name>
</gene>
<reference evidence="1 2" key="1">
    <citation type="journal article" date="2018" name="Sci. Rep.">
        <title>Genomic signatures of local adaptation to the degree of environmental predictability in rotifers.</title>
        <authorList>
            <person name="Franch-Gras L."/>
            <person name="Hahn C."/>
            <person name="Garcia-Roger E.M."/>
            <person name="Carmona M.J."/>
            <person name="Serra M."/>
            <person name="Gomez A."/>
        </authorList>
    </citation>
    <scope>NUCLEOTIDE SEQUENCE [LARGE SCALE GENOMIC DNA]</scope>
    <source>
        <strain evidence="1">HYR1</strain>
    </source>
</reference>
<evidence type="ECO:0000313" key="2">
    <source>
        <dbReference type="Proteomes" id="UP000276133"/>
    </source>
</evidence>
<accession>A0A3M7R6S1</accession>
<protein>
    <submittedName>
        <fullName evidence="1">Uncharacterized protein</fullName>
    </submittedName>
</protein>
<name>A0A3M7R6S1_BRAPC</name>
<evidence type="ECO:0000313" key="1">
    <source>
        <dbReference type="EMBL" id="RNA19149.1"/>
    </source>
</evidence>
<proteinExistence type="predicted"/>